<feature type="domain" description="Monodehydroascorbate reductase 3-like C-terminal" evidence="9">
    <location>
        <begin position="389"/>
        <end position="458"/>
    </location>
</feature>
<dbReference type="PRINTS" id="PR00368">
    <property type="entry name" value="FADPNR"/>
</dbReference>
<dbReference type="STRING" id="2769.R7QP71"/>
<comment type="similarity">
    <text evidence="2">Belongs to the FAD-dependent oxidoreductase family.</text>
</comment>
<evidence type="ECO:0000256" key="7">
    <source>
        <dbReference type="ARBA" id="ARBA00038920"/>
    </source>
</evidence>
<feature type="domain" description="FAD/NAD(P)-binding" evidence="8">
    <location>
        <begin position="52"/>
        <end position="371"/>
    </location>
</feature>
<dbReference type="OrthoDB" id="432169at2759"/>
<evidence type="ECO:0000256" key="3">
    <source>
        <dbReference type="ARBA" id="ARBA00022630"/>
    </source>
</evidence>
<keyword evidence="5" id="KW-0560">Oxidoreductase</keyword>
<dbReference type="PRINTS" id="PR00411">
    <property type="entry name" value="PNDRDTASEI"/>
</dbReference>
<dbReference type="PANTHER" id="PTHR43557:SF2">
    <property type="entry name" value="RIESKE DOMAIN-CONTAINING PROTEIN-RELATED"/>
    <property type="match status" value="1"/>
</dbReference>
<evidence type="ECO:0000256" key="1">
    <source>
        <dbReference type="ARBA" id="ARBA00001974"/>
    </source>
</evidence>
<dbReference type="OMA" id="TSHTKPY"/>
<organism evidence="10 11">
    <name type="scientific">Chondrus crispus</name>
    <name type="common">Carrageen Irish moss</name>
    <name type="synonym">Polymorpha crispa</name>
    <dbReference type="NCBI Taxonomy" id="2769"/>
    <lineage>
        <taxon>Eukaryota</taxon>
        <taxon>Rhodophyta</taxon>
        <taxon>Florideophyceae</taxon>
        <taxon>Rhodymeniophycidae</taxon>
        <taxon>Gigartinales</taxon>
        <taxon>Gigartinaceae</taxon>
        <taxon>Chondrus</taxon>
    </lineage>
</organism>
<dbReference type="GO" id="GO:0005737">
    <property type="term" value="C:cytoplasm"/>
    <property type="evidence" value="ECO:0007669"/>
    <property type="project" value="TreeGrafter"/>
</dbReference>
<dbReference type="GeneID" id="17317876"/>
<dbReference type="InterPro" id="IPR016156">
    <property type="entry name" value="FAD/NAD-linked_Rdtase_dimer_sf"/>
</dbReference>
<dbReference type="Gene3D" id="3.30.390.30">
    <property type="match status" value="1"/>
</dbReference>
<evidence type="ECO:0000313" key="11">
    <source>
        <dbReference type="Proteomes" id="UP000012073"/>
    </source>
</evidence>
<dbReference type="KEGG" id="ccp:CHC_T00006866001"/>
<evidence type="ECO:0000313" key="10">
    <source>
        <dbReference type="EMBL" id="CDF39889.1"/>
    </source>
</evidence>
<name>R7QP71_CHOCR</name>
<dbReference type="Proteomes" id="UP000012073">
    <property type="component" value="Unassembled WGS sequence"/>
</dbReference>
<keyword evidence="6" id="KW-0520">NAD</keyword>
<dbReference type="SUPFAM" id="SSF51905">
    <property type="entry name" value="FAD/NAD(P)-binding domain"/>
    <property type="match status" value="2"/>
</dbReference>
<evidence type="ECO:0000256" key="4">
    <source>
        <dbReference type="ARBA" id="ARBA00022827"/>
    </source>
</evidence>
<dbReference type="Gramene" id="CDF39889">
    <property type="protein sequence ID" value="CDF39889"/>
    <property type="gene ID" value="CHC_T00006866001"/>
</dbReference>
<dbReference type="InterPro" id="IPR036188">
    <property type="entry name" value="FAD/NAD-bd_sf"/>
</dbReference>
<evidence type="ECO:0000259" key="9">
    <source>
        <dbReference type="Pfam" id="PF21791"/>
    </source>
</evidence>
<proteinExistence type="inferred from homology"/>
<reference evidence="11" key="1">
    <citation type="journal article" date="2013" name="Proc. Natl. Acad. Sci. U.S.A.">
        <title>Genome structure and metabolic features in the red seaweed Chondrus crispus shed light on evolution of the Archaeplastida.</title>
        <authorList>
            <person name="Collen J."/>
            <person name="Porcel B."/>
            <person name="Carre W."/>
            <person name="Ball S.G."/>
            <person name="Chaparro C."/>
            <person name="Tonon T."/>
            <person name="Barbeyron T."/>
            <person name="Michel G."/>
            <person name="Noel B."/>
            <person name="Valentin K."/>
            <person name="Elias M."/>
            <person name="Artiguenave F."/>
            <person name="Arun A."/>
            <person name="Aury J.M."/>
            <person name="Barbosa-Neto J.F."/>
            <person name="Bothwell J.H."/>
            <person name="Bouget F.Y."/>
            <person name="Brillet L."/>
            <person name="Cabello-Hurtado F."/>
            <person name="Capella-Gutierrez S."/>
            <person name="Charrier B."/>
            <person name="Cladiere L."/>
            <person name="Cock J.M."/>
            <person name="Coelho S.M."/>
            <person name="Colleoni C."/>
            <person name="Czjzek M."/>
            <person name="Da Silva C."/>
            <person name="Delage L."/>
            <person name="Denoeud F."/>
            <person name="Deschamps P."/>
            <person name="Dittami S.M."/>
            <person name="Gabaldon T."/>
            <person name="Gachon C.M."/>
            <person name="Groisillier A."/>
            <person name="Herve C."/>
            <person name="Jabbari K."/>
            <person name="Katinka M."/>
            <person name="Kloareg B."/>
            <person name="Kowalczyk N."/>
            <person name="Labadie K."/>
            <person name="Leblanc C."/>
            <person name="Lopez P.J."/>
            <person name="McLachlan D.H."/>
            <person name="Meslet-Cladiere L."/>
            <person name="Moustafa A."/>
            <person name="Nehr Z."/>
            <person name="Nyvall Collen P."/>
            <person name="Panaud O."/>
            <person name="Partensky F."/>
            <person name="Poulain J."/>
            <person name="Rensing S.A."/>
            <person name="Rousvoal S."/>
            <person name="Samson G."/>
            <person name="Symeonidi A."/>
            <person name="Weissenbach J."/>
            <person name="Zambounis A."/>
            <person name="Wincker P."/>
            <person name="Boyen C."/>
        </authorList>
    </citation>
    <scope>NUCLEOTIDE SEQUENCE [LARGE SCALE GENOMIC DNA]</scope>
    <source>
        <strain evidence="11">cv. Stackhouse</strain>
    </source>
</reference>
<dbReference type="Gene3D" id="3.50.50.60">
    <property type="entry name" value="FAD/NAD(P)-binding domain"/>
    <property type="match status" value="2"/>
</dbReference>
<dbReference type="EC" id="1.6.5.4" evidence="7"/>
<dbReference type="Pfam" id="PF21791">
    <property type="entry name" value="MDHAR3-like_C"/>
    <property type="match status" value="1"/>
</dbReference>
<dbReference type="PANTHER" id="PTHR43557">
    <property type="entry name" value="APOPTOSIS-INDUCING FACTOR 1"/>
    <property type="match status" value="1"/>
</dbReference>
<evidence type="ECO:0000259" key="8">
    <source>
        <dbReference type="Pfam" id="PF07992"/>
    </source>
</evidence>
<dbReference type="SUPFAM" id="SSF55424">
    <property type="entry name" value="FAD/NAD-linked reductases, dimerisation (C-terminal) domain"/>
    <property type="match status" value="1"/>
</dbReference>
<evidence type="ECO:0000256" key="2">
    <source>
        <dbReference type="ARBA" id="ARBA00006442"/>
    </source>
</evidence>
<dbReference type="InterPro" id="IPR023753">
    <property type="entry name" value="FAD/NAD-binding_dom"/>
</dbReference>
<evidence type="ECO:0000256" key="5">
    <source>
        <dbReference type="ARBA" id="ARBA00023002"/>
    </source>
</evidence>
<dbReference type="EMBL" id="HG002086">
    <property type="protein sequence ID" value="CDF39889.1"/>
    <property type="molecule type" value="Genomic_DNA"/>
</dbReference>
<comment type="cofactor">
    <cofactor evidence="1">
        <name>FAD</name>
        <dbReference type="ChEBI" id="CHEBI:57692"/>
    </cofactor>
</comment>
<dbReference type="RefSeq" id="XP_005710183.1">
    <property type="nucleotide sequence ID" value="XM_005710126.1"/>
</dbReference>
<keyword evidence="3" id="KW-0285">Flavoprotein</keyword>
<keyword evidence="11" id="KW-1185">Reference proteome</keyword>
<dbReference type="InterPro" id="IPR050446">
    <property type="entry name" value="FAD-oxidoreductase/Apoptosis"/>
</dbReference>
<dbReference type="PhylomeDB" id="R7QP71"/>
<accession>R7QP71</accession>
<dbReference type="Pfam" id="PF07992">
    <property type="entry name" value="Pyr_redox_2"/>
    <property type="match status" value="1"/>
</dbReference>
<dbReference type="InterPro" id="IPR048618">
    <property type="entry name" value="MDHAR3-like_C"/>
</dbReference>
<sequence>MWLAFLHPLPIHRTPSSAPLLLRRSALPTHYRAPPLYRRPLRTCITSAMSTYKYVVVGAGNAAGYAAAQFVNSGESDVCLIGEEPVAPYERPALSKAVLMKAAVRLPGFHTCVGGGGDRQAPEWYAEKGVKLMLGSKVSAVDVAEKIATLEDGSTVQASEAMILATGAAPIQLSKTPGHDLKGVHYLRDNSDALELYDALQANIGKTVIVVGGGYIGMEVAAAALTVGCKVTMVFPEEHIMPRLFTADIAKHYEKAYIDKGATLVKNGRLCKAFLGDDEGKIRGVMTCQGGGNEEEIEGSLVVVGVGARVNTDMFKDKLNMDERGGIIVDGNLETSAKGVHAIGDIATFPLKMYNDRPARMEHVQNARETGRHAVDAILKKAAGPYDYLPYFYSRVFDLSWKFYGDSAGDCYVVGDFAPKLLAVWVTDGNVNGIFMEAASDEETEEMKKVAREGCKVDVAAFQKCSSTDEAWALLK</sequence>
<dbReference type="AlphaFoldDB" id="R7QP71"/>
<gene>
    <name evidence="10" type="ORF">CHC_T00006866001</name>
</gene>
<dbReference type="GO" id="GO:0016656">
    <property type="term" value="F:monodehydroascorbate reductase (NADH) activity"/>
    <property type="evidence" value="ECO:0007669"/>
    <property type="project" value="UniProtKB-EC"/>
</dbReference>
<evidence type="ECO:0000256" key="6">
    <source>
        <dbReference type="ARBA" id="ARBA00023027"/>
    </source>
</evidence>
<protein>
    <recommendedName>
        <fullName evidence="7">monodehydroascorbate reductase (NADH)</fullName>
        <ecNumber evidence="7">1.6.5.4</ecNumber>
    </recommendedName>
</protein>
<keyword evidence="4" id="KW-0274">FAD</keyword>